<dbReference type="Pfam" id="PF05257">
    <property type="entry name" value="CHAP"/>
    <property type="match status" value="1"/>
</dbReference>
<keyword evidence="4" id="KW-1185">Reference proteome</keyword>
<comment type="caution">
    <text evidence="3">The sequence shown here is derived from an EMBL/GenBank/DDBJ whole genome shotgun (WGS) entry which is preliminary data.</text>
</comment>
<feature type="transmembrane region" description="Helical" evidence="1">
    <location>
        <begin position="12"/>
        <end position="33"/>
    </location>
</feature>
<evidence type="ECO:0000256" key="1">
    <source>
        <dbReference type="SAM" id="Phobius"/>
    </source>
</evidence>
<dbReference type="SUPFAM" id="SSF54001">
    <property type="entry name" value="Cysteine proteinases"/>
    <property type="match status" value="1"/>
</dbReference>
<feature type="domain" description="Peptidase C51" evidence="2">
    <location>
        <begin position="224"/>
        <end position="356"/>
    </location>
</feature>
<dbReference type="STRING" id="218140.BPSY_0230"/>
<dbReference type="InterPro" id="IPR007921">
    <property type="entry name" value="CHAP_dom"/>
</dbReference>
<evidence type="ECO:0000313" key="3">
    <source>
        <dbReference type="EMBL" id="KFI84353.1"/>
    </source>
</evidence>
<evidence type="ECO:0000259" key="2">
    <source>
        <dbReference type="PROSITE" id="PS50911"/>
    </source>
</evidence>
<dbReference type="PANTHER" id="PTHR37423">
    <property type="entry name" value="SOLUBLE LYTIC MUREIN TRANSGLYCOSYLASE-RELATED"/>
    <property type="match status" value="1"/>
</dbReference>
<dbReference type="Gene3D" id="1.10.530.10">
    <property type="match status" value="1"/>
</dbReference>
<dbReference type="InterPro" id="IPR023346">
    <property type="entry name" value="Lysozyme-like_dom_sf"/>
</dbReference>
<dbReference type="SUPFAM" id="SSF53955">
    <property type="entry name" value="Lysozyme-like"/>
    <property type="match status" value="1"/>
</dbReference>
<sequence length="356" mass="36734">MDTSDGHGAWAVIVAIVAVLAVPVLILMPLLMFSLLMGGGMTQTGDSVSNVPDQYLADVRKAGSVCQTVTAPVIAAQIETESNWNPGAGSPAGARGIAQFMPSTWASVGKDGDGDGKADILNAHDAIWTQGNYMCGLAAQIDGMKAKGLFAGDTLQLALAAYNAGIGAVQRAKGIPAFQETRAYVQKILALMAKYTDTSGTAGDAGGATAGQLKPALSMKADGRHVNIAAMGITDTYYGGPSGYPPRQCTWWVANRRASIGRPVDAHMGNGGFWISRARALGYATGRSPKLGAAMSIAPGVFGSSGIYGHVALVEQINADGGIVVSESGSSMSAPQLRTFTAQQLQVASSSVWFIY</sequence>
<dbReference type="PROSITE" id="PS50911">
    <property type="entry name" value="CHAP"/>
    <property type="match status" value="1"/>
</dbReference>
<dbReference type="InterPro" id="IPR038765">
    <property type="entry name" value="Papain-like_cys_pep_sf"/>
</dbReference>
<dbReference type="RefSeq" id="WP_051921368.1">
    <property type="nucleotide sequence ID" value="NZ_JGZI01000002.1"/>
</dbReference>
<dbReference type="CDD" id="cd13399">
    <property type="entry name" value="Slt35-like"/>
    <property type="match status" value="1"/>
</dbReference>
<dbReference type="AlphaFoldDB" id="A0A087CM53"/>
<protein>
    <submittedName>
        <fullName evidence="3">Putative transglycosylase</fullName>
        <ecNumber evidence="3">3.5.1.28</ecNumber>
    </submittedName>
</protein>
<dbReference type="GO" id="GO:0008745">
    <property type="term" value="F:N-acetylmuramoyl-L-alanine amidase activity"/>
    <property type="evidence" value="ECO:0007669"/>
    <property type="project" value="UniProtKB-EC"/>
</dbReference>
<dbReference type="InterPro" id="IPR008258">
    <property type="entry name" value="Transglycosylase_SLT_dom_1"/>
</dbReference>
<accession>A0A087CM53</accession>
<dbReference type="EMBL" id="JGZI01000002">
    <property type="protein sequence ID" value="KFI84353.1"/>
    <property type="molecule type" value="Genomic_DNA"/>
</dbReference>
<dbReference type="eggNOG" id="COG3942">
    <property type="taxonomic scope" value="Bacteria"/>
</dbReference>
<keyword evidence="1" id="KW-0812">Transmembrane</keyword>
<gene>
    <name evidence="3" type="ORF">BPSY_0230</name>
</gene>
<dbReference type="eggNOG" id="COG0741">
    <property type="taxonomic scope" value="Bacteria"/>
</dbReference>
<keyword evidence="1" id="KW-0472">Membrane</keyword>
<dbReference type="Gene3D" id="3.90.1720.10">
    <property type="entry name" value="endopeptidase domain like (from Nostoc punctiforme)"/>
    <property type="match status" value="1"/>
</dbReference>
<dbReference type="GeneID" id="98299470"/>
<dbReference type="PANTHER" id="PTHR37423:SF2">
    <property type="entry name" value="MEMBRANE-BOUND LYTIC MUREIN TRANSGLYCOSYLASE C"/>
    <property type="match status" value="1"/>
</dbReference>
<evidence type="ECO:0000313" key="4">
    <source>
        <dbReference type="Proteomes" id="UP000029050"/>
    </source>
</evidence>
<proteinExistence type="predicted"/>
<organism evidence="3 4">
    <name type="scientific">Bifidobacterium psychraerophilum</name>
    <dbReference type="NCBI Taxonomy" id="218140"/>
    <lineage>
        <taxon>Bacteria</taxon>
        <taxon>Bacillati</taxon>
        <taxon>Actinomycetota</taxon>
        <taxon>Actinomycetes</taxon>
        <taxon>Bifidobacteriales</taxon>
        <taxon>Bifidobacteriaceae</taxon>
        <taxon>Bifidobacterium</taxon>
    </lineage>
</organism>
<keyword evidence="1" id="KW-1133">Transmembrane helix</keyword>
<keyword evidence="3" id="KW-0378">Hydrolase</keyword>
<dbReference type="Pfam" id="PF01464">
    <property type="entry name" value="SLT"/>
    <property type="match status" value="1"/>
</dbReference>
<dbReference type="OrthoDB" id="3732649at2"/>
<dbReference type="EC" id="3.5.1.28" evidence="3"/>
<name>A0A087CM53_9BIFI</name>
<dbReference type="Proteomes" id="UP000029050">
    <property type="component" value="Unassembled WGS sequence"/>
</dbReference>
<reference evidence="3 4" key="1">
    <citation type="submission" date="2014-03" db="EMBL/GenBank/DDBJ databases">
        <title>Genomics of Bifidobacteria.</title>
        <authorList>
            <person name="Ventura M."/>
            <person name="Milani C."/>
            <person name="Lugli G.A."/>
        </authorList>
    </citation>
    <scope>NUCLEOTIDE SEQUENCE [LARGE SCALE GENOMIC DNA]</scope>
    <source>
        <strain evidence="3 4">LMG 21775</strain>
    </source>
</reference>